<sequence>MAEWANVNCWYANHLMNRIGPIDWGASVSRPSSLSAPFLMATGVLTGDGRAERPVAPPHSHPEPMLAWCYRGTVWVYLEDSIWRLAPGEGIWLPANTPHTARHERDSVGCYTNVPDSAFEEPVLEVRRVRVQRAVQEMLLHLGVNDMDPELRVRIQGVLLDMLQEPVADEPTQAGEIPLPGDERVRPLVEAVLAAPGDVRTARDLFAQHGLHERTVLRVFVSDIGMSFGQWRTGVRMTMAARLLVAGTPVGAVGSKCGYHSTSAFSAAFKERFGVTPTQYVARAKSEGAHRAYWR</sequence>
<proteinExistence type="predicted"/>
<dbReference type="InterPro" id="IPR018062">
    <property type="entry name" value="HTH_AraC-typ_CS"/>
</dbReference>
<dbReference type="EMBL" id="VFON01000002">
    <property type="protein sequence ID" value="TQL40844.1"/>
    <property type="molecule type" value="Genomic_DNA"/>
</dbReference>
<dbReference type="AlphaFoldDB" id="A0A542XYD2"/>
<dbReference type="Gene3D" id="1.10.10.60">
    <property type="entry name" value="Homeodomain-like"/>
    <property type="match status" value="1"/>
</dbReference>
<dbReference type="PANTHER" id="PTHR11019">
    <property type="entry name" value="HTH-TYPE TRANSCRIPTIONAL REGULATOR NIMR"/>
    <property type="match status" value="1"/>
</dbReference>
<dbReference type="GO" id="GO:0043565">
    <property type="term" value="F:sequence-specific DNA binding"/>
    <property type="evidence" value="ECO:0007669"/>
    <property type="project" value="InterPro"/>
</dbReference>
<reference evidence="5 6" key="1">
    <citation type="submission" date="2019-06" db="EMBL/GenBank/DDBJ databases">
        <title>Sequencing the genomes of 1000 actinobacteria strains.</title>
        <authorList>
            <person name="Klenk H.-P."/>
        </authorList>
    </citation>
    <scope>NUCLEOTIDE SEQUENCE [LARGE SCALE GENOMIC DNA]</scope>
    <source>
        <strain evidence="5 6">DSM 8803</strain>
    </source>
</reference>
<dbReference type="InterPro" id="IPR011051">
    <property type="entry name" value="RmlC_Cupin_sf"/>
</dbReference>
<keyword evidence="3" id="KW-0804">Transcription</keyword>
<dbReference type="InterPro" id="IPR014710">
    <property type="entry name" value="RmlC-like_jellyroll"/>
</dbReference>
<dbReference type="Pfam" id="PF12833">
    <property type="entry name" value="HTH_18"/>
    <property type="match status" value="1"/>
</dbReference>
<name>A0A542XYD2_9MICO</name>
<evidence type="ECO:0000313" key="5">
    <source>
        <dbReference type="EMBL" id="TQL40844.1"/>
    </source>
</evidence>
<evidence type="ECO:0000313" key="6">
    <source>
        <dbReference type="Proteomes" id="UP000319094"/>
    </source>
</evidence>
<dbReference type="PANTHER" id="PTHR11019:SF199">
    <property type="entry name" value="HTH-TYPE TRANSCRIPTIONAL REGULATOR NIMR"/>
    <property type="match status" value="1"/>
</dbReference>
<dbReference type="Proteomes" id="UP000319094">
    <property type="component" value="Unassembled WGS sequence"/>
</dbReference>
<evidence type="ECO:0000256" key="1">
    <source>
        <dbReference type="ARBA" id="ARBA00023015"/>
    </source>
</evidence>
<evidence type="ECO:0000259" key="4">
    <source>
        <dbReference type="PROSITE" id="PS01124"/>
    </source>
</evidence>
<feature type="domain" description="HTH araC/xylS-type" evidence="4">
    <location>
        <begin position="183"/>
        <end position="283"/>
    </location>
</feature>
<dbReference type="SUPFAM" id="SSF51182">
    <property type="entry name" value="RmlC-like cupins"/>
    <property type="match status" value="1"/>
</dbReference>
<organism evidence="5 6">
    <name type="scientific">Leucobacter komagatae</name>
    <dbReference type="NCBI Taxonomy" id="55969"/>
    <lineage>
        <taxon>Bacteria</taxon>
        <taxon>Bacillati</taxon>
        <taxon>Actinomycetota</taxon>
        <taxon>Actinomycetes</taxon>
        <taxon>Micrococcales</taxon>
        <taxon>Microbacteriaceae</taxon>
        <taxon>Leucobacter</taxon>
    </lineage>
</organism>
<dbReference type="PROSITE" id="PS00041">
    <property type="entry name" value="HTH_ARAC_FAMILY_1"/>
    <property type="match status" value="1"/>
</dbReference>
<keyword evidence="6" id="KW-1185">Reference proteome</keyword>
<comment type="caution">
    <text evidence="5">The sequence shown here is derived from an EMBL/GenBank/DDBJ whole genome shotgun (WGS) entry which is preliminary data.</text>
</comment>
<evidence type="ECO:0000256" key="3">
    <source>
        <dbReference type="ARBA" id="ARBA00023163"/>
    </source>
</evidence>
<accession>A0A542XYD2</accession>
<dbReference type="SUPFAM" id="SSF46689">
    <property type="entry name" value="Homeodomain-like"/>
    <property type="match status" value="1"/>
</dbReference>
<dbReference type="PROSITE" id="PS01124">
    <property type="entry name" value="HTH_ARAC_FAMILY_2"/>
    <property type="match status" value="1"/>
</dbReference>
<dbReference type="Pfam" id="PF02311">
    <property type="entry name" value="AraC_binding"/>
    <property type="match status" value="1"/>
</dbReference>
<evidence type="ECO:0000256" key="2">
    <source>
        <dbReference type="ARBA" id="ARBA00023125"/>
    </source>
</evidence>
<dbReference type="STRING" id="55969.SD72_03260"/>
<dbReference type="GO" id="GO:0003700">
    <property type="term" value="F:DNA-binding transcription factor activity"/>
    <property type="evidence" value="ECO:0007669"/>
    <property type="project" value="InterPro"/>
</dbReference>
<dbReference type="PRINTS" id="PR00032">
    <property type="entry name" value="HTHARAC"/>
</dbReference>
<dbReference type="InterPro" id="IPR020449">
    <property type="entry name" value="Tscrpt_reg_AraC-type_HTH"/>
</dbReference>
<keyword evidence="1" id="KW-0805">Transcription regulation</keyword>
<dbReference type="InterPro" id="IPR003313">
    <property type="entry name" value="AraC-bd"/>
</dbReference>
<dbReference type="SMART" id="SM00342">
    <property type="entry name" value="HTH_ARAC"/>
    <property type="match status" value="1"/>
</dbReference>
<dbReference type="InterPro" id="IPR018060">
    <property type="entry name" value="HTH_AraC"/>
</dbReference>
<protein>
    <submittedName>
        <fullName evidence="5">AraC-like DNA-binding protein</fullName>
    </submittedName>
</protein>
<gene>
    <name evidence="5" type="ORF">FB468_3369</name>
</gene>
<dbReference type="InterPro" id="IPR009057">
    <property type="entry name" value="Homeodomain-like_sf"/>
</dbReference>
<keyword evidence="2 5" id="KW-0238">DNA-binding</keyword>
<dbReference type="Gene3D" id="2.60.120.10">
    <property type="entry name" value="Jelly Rolls"/>
    <property type="match status" value="1"/>
</dbReference>